<evidence type="ECO:0000256" key="1">
    <source>
        <dbReference type="ARBA" id="ARBA00023015"/>
    </source>
</evidence>
<dbReference type="EMBL" id="JAROCY010000009">
    <property type="protein sequence ID" value="MDF8333768.1"/>
    <property type="molecule type" value="Genomic_DNA"/>
</dbReference>
<evidence type="ECO:0000259" key="4">
    <source>
        <dbReference type="PROSITE" id="PS01124"/>
    </source>
</evidence>
<evidence type="ECO:0000256" key="3">
    <source>
        <dbReference type="ARBA" id="ARBA00023163"/>
    </source>
</evidence>
<keyword evidence="6" id="KW-1185">Reference proteome</keyword>
<feature type="domain" description="HTH araC/xylS-type" evidence="4">
    <location>
        <begin position="270"/>
        <end position="368"/>
    </location>
</feature>
<dbReference type="PANTHER" id="PTHR47894:SF4">
    <property type="entry name" value="HTH-TYPE TRANSCRIPTIONAL REGULATOR GADX"/>
    <property type="match status" value="1"/>
</dbReference>
<dbReference type="SMART" id="SM00342">
    <property type="entry name" value="HTH_ARAC"/>
    <property type="match status" value="1"/>
</dbReference>
<evidence type="ECO:0000313" key="5">
    <source>
        <dbReference type="EMBL" id="MDF8333768.1"/>
    </source>
</evidence>
<keyword evidence="3" id="KW-0804">Transcription</keyword>
<dbReference type="PROSITE" id="PS01124">
    <property type="entry name" value="HTH_ARAC_FAMILY_2"/>
    <property type="match status" value="1"/>
</dbReference>
<keyword evidence="1" id="KW-0805">Transcription regulation</keyword>
<sequence length="376" mass="41776">MLDIFEHRKTGIDGSASVELRWNGAWGLKHTPSLIPHARPVIHGRVLTAIFDAAGVSPVLRTQMLDTEELRHNDLLGADASIPLGSYMRMFERLAQILEQPTLGLDLSLRMGPELIGALGYAFMHSATLDQAIEAFASSVFSIQGVTTLSYERAAVPVVRYSIFDDRLHPRRQDVEFSLGYVHALIRRFLGHDQAPREVHFQHPRAGPRLHYEAVFGCPVYFEQSSNALVLDPGAVASRGRMHDPHLVSILQNALERGRPELDQGDTIAGAVDRLLAELIETGDASCRRVAASLGMSEATLRRKLKREGVSFRAMLRQRRCALATRYLRETDLSILQVAQLAGYAETASFTRAYIEETGVMPSMARRQRPVSGDNQ</sequence>
<dbReference type="Pfam" id="PF12625">
    <property type="entry name" value="Arabinose_bd"/>
    <property type="match status" value="1"/>
</dbReference>
<reference evidence="5 6" key="1">
    <citation type="submission" date="2023-03" db="EMBL/GenBank/DDBJ databases">
        <title>Novosphingobium cyanobacteriorum sp. nov., isolated from a eutrophic reservoir during the Microcystis bloom period.</title>
        <authorList>
            <person name="Kang M."/>
            <person name="Le V."/>
            <person name="Ko S.-R."/>
            <person name="Lee S.-A."/>
            <person name="Ahn C.-Y."/>
        </authorList>
    </citation>
    <scope>NUCLEOTIDE SEQUENCE [LARGE SCALE GENOMIC DNA]</scope>
    <source>
        <strain evidence="5 6">HBC54</strain>
    </source>
</reference>
<evidence type="ECO:0000313" key="6">
    <source>
        <dbReference type="Proteomes" id="UP001222770"/>
    </source>
</evidence>
<protein>
    <submittedName>
        <fullName evidence="5">AraC family transcriptional regulator</fullName>
    </submittedName>
</protein>
<dbReference type="Gene3D" id="1.10.10.60">
    <property type="entry name" value="Homeodomain-like"/>
    <property type="match status" value="1"/>
</dbReference>
<dbReference type="Proteomes" id="UP001222770">
    <property type="component" value="Unassembled WGS sequence"/>
</dbReference>
<dbReference type="InterPro" id="IPR009057">
    <property type="entry name" value="Homeodomain-like_sf"/>
</dbReference>
<name>A0ABT6CKI0_9SPHN</name>
<keyword evidence="2" id="KW-0238">DNA-binding</keyword>
<gene>
    <name evidence="5" type="ORF">POM99_11195</name>
</gene>
<dbReference type="SUPFAM" id="SSF46689">
    <property type="entry name" value="Homeodomain-like"/>
    <property type="match status" value="1"/>
</dbReference>
<dbReference type="RefSeq" id="WP_277277785.1">
    <property type="nucleotide sequence ID" value="NZ_JAROCY010000009.1"/>
</dbReference>
<proteinExistence type="predicted"/>
<evidence type="ECO:0000256" key="2">
    <source>
        <dbReference type="ARBA" id="ARBA00023125"/>
    </source>
</evidence>
<organism evidence="5 6">
    <name type="scientific">Novosphingobium cyanobacteriorum</name>
    <dbReference type="NCBI Taxonomy" id="3024215"/>
    <lineage>
        <taxon>Bacteria</taxon>
        <taxon>Pseudomonadati</taxon>
        <taxon>Pseudomonadota</taxon>
        <taxon>Alphaproteobacteria</taxon>
        <taxon>Sphingomonadales</taxon>
        <taxon>Sphingomonadaceae</taxon>
        <taxon>Novosphingobium</taxon>
    </lineage>
</organism>
<dbReference type="PANTHER" id="PTHR47894">
    <property type="entry name" value="HTH-TYPE TRANSCRIPTIONAL REGULATOR GADX"/>
    <property type="match status" value="1"/>
</dbReference>
<dbReference type="InterPro" id="IPR018060">
    <property type="entry name" value="HTH_AraC"/>
</dbReference>
<comment type="caution">
    <text evidence="5">The sequence shown here is derived from an EMBL/GenBank/DDBJ whole genome shotgun (WGS) entry which is preliminary data.</text>
</comment>
<dbReference type="InterPro" id="IPR032687">
    <property type="entry name" value="AraC-type_N"/>
</dbReference>
<dbReference type="Pfam" id="PF12833">
    <property type="entry name" value="HTH_18"/>
    <property type="match status" value="1"/>
</dbReference>
<accession>A0ABT6CKI0</accession>